<evidence type="ECO:0000313" key="3">
    <source>
        <dbReference type="Proteomes" id="UP000308488"/>
    </source>
</evidence>
<dbReference type="AlphaFoldDB" id="A0A4U6R288"/>
<dbReference type="Pfam" id="PF13503">
    <property type="entry name" value="DUF4123"/>
    <property type="match status" value="1"/>
</dbReference>
<dbReference type="Proteomes" id="UP000308488">
    <property type="component" value="Unassembled WGS sequence"/>
</dbReference>
<proteinExistence type="predicted"/>
<feature type="domain" description="DUF4123" evidence="1">
    <location>
        <begin position="38"/>
        <end position="152"/>
    </location>
</feature>
<keyword evidence="3" id="KW-1185">Reference proteome</keyword>
<evidence type="ECO:0000313" key="2">
    <source>
        <dbReference type="EMBL" id="TKV67660.1"/>
    </source>
</evidence>
<dbReference type="OrthoDB" id="6363308at2"/>
<comment type="caution">
    <text evidence="2">The sequence shown here is derived from an EMBL/GenBank/DDBJ whole genome shotgun (WGS) entry which is preliminary data.</text>
</comment>
<protein>
    <submittedName>
        <fullName evidence="2">DUF4123 domain-containing protein</fullName>
    </submittedName>
</protein>
<sequence length="265" mass="29663">MGPAMLSTAPALDRPKSLLVFDQTLKDSRVATRECCLLIIDAARYDEGDVLRQIYALDDTPDWFWLFDETPFEQHKNAGPIVVKTTLDSPLCQRAVSQWGTDEALAILVSGREQGSALTGIRKSLMIHFETYGPCFVRPYDGRFLEVLNTCLPEAVGSLIGEDDLLIWATSYGEGTHWSSARGASTETEGLHAYQPSSFERLLTWVSGWSRCMAIANQQHTASHRIRIIRELWSAGHKCPESDAELGALWQHSELEFRGLYEKGL</sequence>
<gene>
    <name evidence="2" type="ORF">FDP08_05945</name>
</gene>
<accession>A0A4U6R288</accession>
<reference evidence="2 3" key="1">
    <citation type="submission" date="2019-05" db="EMBL/GenBank/DDBJ databases">
        <title>Marinobacter panjinensis sp. nov., a moderately halophilic bacterium isolated from sea tidal flat environment.</title>
        <authorList>
            <person name="Yang W."/>
            <person name="An M."/>
            <person name="He W."/>
            <person name="Luo X."/>
            <person name="Zhu L."/>
            <person name="Chen G."/>
            <person name="Zhang Y."/>
            <person name="Wang Y."/>
        </authorList>
    </citation>
    <scope>NUCLEOTIDE SEQUENCE [LARGE SCALE GENOMIC DNA]</scope>
    <source>
        <strain evidence="2 3">PJ-16</strain>
    </source>
</reference>
<evidence type="ECO:0000259" key="1">
    <source>
        <dbReference type="Pfam" id="PF13503"/>
    </source>
</evidence>
<name>A0A4U6R288_9GAMM</name>
<dbReference type="EMBL" id="SZYH01000001">
    <property type="protein sequence ID" value="TKV67660.1"/>
    <property type="molecule type" value="Genomic_DNA"/>
</dbReference>
<dbReference type="InterPro" id="IPR025391">
    <property type="entry name" value="DUF4123"/>
</dbReference>
<organism evidence="2 3">
    <name type="scientific">Marinobacter panjinensis</name>
    <dbReference type="NCBI Taxonomy" id="2576384"/>
    <lineage>
        <taxon>Bacteria</taxon>
        <taxon>Pseudomonadati</taxon>
        <taxon>Pseudomonadota</taxon>
        <taxon>Gammaproteobacteria</taxon>
        <taxon>Pseudomonadales</taxon>
        <taxon>Marinobacteraceae</taxon>
        <taxon>Marinobacter</taxon>
    </lineage>
</organism>